<dbReference type="PANTHER" id="PTHR14187">
    <property type="entry name" value="ALPHA KINASE/ELONGATION FACTOR 2 KINASE"/>
    <property type="match status" value="1"/>
</dbReference>
<dbReference type="Proteomes" id="UP000037505">
    <property type="component" value="Unassembled WGS sequence"/>
</dbReference>
<dbReference type="AlphaFoldDB" id="A0A0L1JC93"/>
<dbReference type="SUPFAM" id="SSF53067">
    <property type="entry name" value="Actin-like ATPase domain"/>
    <property type="match status" value="2"/>
</dbReference>
<dbReference type="PANTHER" id="PTHR14187:SF82">
    <property type="entry name" value="FAMILY CHAPERONE, PUTATIVE (AFU_ORTHOLOGUE AFUA_7G08575)-RELATED"/>
    <property type="match status" value="1"/>
</dbReference>
<dbReference type="CDD" id="cd10170">
    <property type="entry name" value="ASKHA_NBD_HSP70"/>
    <property type="match status" value="1"/>
</dbReference>
<dbReference type="InterPro" id="IPR043129">
    <property type="entry name" value="ATPase_NBD"/>
</dbReference>
<dbReference type="GeneID" id="26804451"/>
<evidence type="ECO:0008006" key="3">
    <source>
        <dbReference type="Google" id="ProtNLM"/>
    </source>
</evidence>
<dbReference type="EMBL" id="JNOM01000033">
    <property type="protein sequence ID" value="KNG89345.1"/>
    <property type="molecule type" value="Genomic_DNA"/>
</dbReference>
<evidence type="ECO:0000313" key="2">
    <source>
        <dbReference type="Proteomes" id="UP000037505"/>
    </source>
</evidence>
<keyword evidence="2" id="KW-1185">Reference proteome</keyword>
<organism evidence="1 2">
    <name type="scientific">Aspergillus nomiae NRRL (strain ATCC 15546 / NRRL 13137 / CBS 260.88 / M93)</name>
    <dbReference type="NCBI Taxonomy" id="1509407"/>
    <lineage>
        <taxon>Eukaryota</taxon>
        <taxon>Fungi</taxon>
        <taxon>Dikarya</taxon>
        <taxon>Ascomycota</taxon>
        <taxon>Pezizomycotina</taxon>
        <taxon>Eurotiomycetes</taxon>
        <taxon>Eurotiomycetidae</taxon>
        <taxon>Eurotiales</taxon>
        <taxon>Aspergillaceae</taxon>
        <taxon>Aspergillus</taxon>
        <taxon>Aspergillus subgen. Circumdati</taxon>
    </lineage>
</organism>
<gene>
    <name evidence="1" type="ORF">ANOM_002647</name>
</gene>
<dbReference type="Gene3D" id="3.30.420.40">
    <property type="match status" value="1"/>
</dbReference>
<proteinExistence type="predicted"/>
<sequence length="533" mass="59855">MTGEDNTLIIAIEFGTTYSGIGYIHTAAGRVPSRQARSSNPLAAEKCDKRKGTNVSNDCVHYGYKLYLNILSSEILYDGNKHTIEWGFQAQGNIRALKYFTLELDPKARAKLKALRSDTESSRSFVRNHGPRSAVVGEYEPNRDAKDVCTDYLQAIYLAALEQINNLWVPAPKRFILTVPAIWTDPAKNATKQGARSAFGQRADIELIAEPQAAAIHTLSQAHMIQSVRAGNHYIICDAGGGTVDLITYCVKRKEPLELVESIPGTEEACGSIFLNRAFEDFLKVRLGRYYTGRRTETLEKWLRDARRRFDVEGLPPELYGARIHGTEETCLIITGRDVARMFDPTIVRVLSLISDQVTTLIHRRRHCPELGIVMVGGFGRSGYLYKRVKHKFEHLATVTRPPDAWASIALGALCWGMNHETVTARKLPRCYGQQVYVKYNPNCGYPSVPHPVTGEPSHEAMQWFVEASYEVGYMTIDLTEPRRSGPAPCLRSDGKGSYQKLDFRMWLLFGSEIVFRAEFEGTSQDARANYTN</sequence>
<name>A0A0L1JC93_ASPN3</name>
<reference evidence="1 2" key="1">
    <citation type="submission" date="2014-06" db="EMBL/GenBank/DDBJ databases">
        <title>The Genome of the Aflatoxigenic Filamentous Fungus Aspergillus nomius.</title>
        <authorList>
            <person name="Moore M.G."/>
            <person name="Shannon B.M."/>
            <person name="Brian M.M."/>
        </authorList>
    </citation>
    <scope>NUCLEOTIDE SEQUENCE [LARGE SCALE GENOMIC DNA]</scope>
    <source>
        <strain evidence="1 2">NRRL 13137</strain>
    </source>
</reference>
<dbReference type="STRING" id="1509407.A0A0L1JC93"/>
<accession>A0A0L1JC93</accession>
<protein>
    <recommendedName>
        <fullName evidence="3">Hsp70 family chaperone</fullName>
    </recommendedName>
</protein>
<dbReference type="OrthoDB" id="2963168at2759"/>
<evidence type="ECO:0000313" key="1">
    <source>
        <dbReference type="EMBL" id="KNG89345.1"/>
    </source>
</evidence>
<dbReference type="RefSeq" id="XP_015410268.1">
    <property type="nucleotide sequence ID" value="XM_015547904.1"/>
</dbReference>
<comment type="caution">
    <text evidence="1">The sequence shown here is derived from an EMBL/GenBank/DDBJ whole genome shotgun (WGS) entry which is preliminary data.</text>
</comment>